<dbReference type="AlphaFoldDB" id="A0AAU8A5R2"/>
<reference evidence="1" key="1">
    <citation type="submission" date="2023-02" db="EMBL/GenBank/DDBJ databases">
        <title>Gut commensal Christensenella minuta modulates host metabolism via a new class of secondary bile acids.</title>
        <authorList>
            <person name="Liu C."/>
        </authorList>
    </citation>
    <scope>NUCLEOTIDE SEQUENCE</scope>
    <source>
        <strain evidence="1">CA70</strain>
    </source>
</reference>
<gene>
    <name evidence="1" type="ORF">PUP29_06955</name>
</gene>
<accession>A0AAU8A5R2</accession>
<organism evidence="1">
    <name type="scientific">Christensenella massiliensis</name>
    <dbReference type="NCBI Taxonomy" id="1805714"/>
    <lineage>
        <taxon>Bacteria</taxon>
        <taxon>Bacillati</taxon>
        <taxon>Bacillota</taxon>
        <taxon>Clostridia</taxon>
        <taxon>Christensenellales</taxon>
        <taxon>Christensenellaceae</taxon>
        <taxon>Christensenella</taxon>
    </lineage>
</organism>
<sequence length="67" mass="7333">MRCECAQCGAYMVHAEDLTLGCICPACEARCTACLGTNSVLTREQLRALENDPDFTSAFLNGEERDD</sequence>
<dbReference type="EMBL" id="CP117826">
    <property type="protein sequence ID" value="XCC61274.1"/>
    <property type="molecule type" value="Genomic_DNA"/>
</dbReference>
<name>A0AAU8A5R2_9FIRM</name>
<proteinExistence type="predicted"/>
<dbReference type="RefSeq" id="WP_353422815.1">
    <property type="nucleotide sequence ID" value="NZ_CP117826.1"/>
</dbReference>
<evidence type="ECO:0000313" key="1">
    <source>
        <dbReference type="EMBL" id="XCC61274.1"/>
    </source>
</evidence>
<protein>
    <submittedName>
        <fullName evidence="1">Uncharacterized protein</fullName>
    </submittedName>
</protein>